<dbReference type="PRINTS" id="PR00344">
    <property type="entry name" value="BCTRLSENSOR"/>
</dbReference>
<dbReference type="PANTHER" id="PTHR43065">
    <property type="entry name" value="SENSOR HISTIDINE KINASE"/>
    <property type="match status" value="1"/>
</dbReference>
<evidence type="ECO:0000313" key="5">
    <source>
        <dbReference type="EMBL" id="MBC3933204.1"/>
    </source>
</evidence>
<evidence type="ECO:0000256" key="3">
    <source>
        <dbReference type="SAM" id="Coils"/>
    </source>
</evidence>
<dbReference type="InterPro" id="IPR036890">
    <property type="entry name" value="HATPase_C_sf"/>
</dbReference>
<dbReference type="RefSeq" id="WP_186904789.1">
    <property type="nucleotide sequence ID" value="NZ_JACOGD010000009.1"/>
</dbReference>
<keyword evidence="5" id="KW-0808">Transferase</keyword>
<comment type="caution">
    <text evidence="5">The sequence shown here is derived from an EMBL/GenBank/DDBJ whole genome shotgun (WGS) entry which is preliminary data.</text>
</comment>
<evidence type="ECO:0000256" key="2">
    <source>
        <dbReference type="ARBA" id="ARBA00012438"/>
    </source>
</evidence>
<comment type="catalytic activity">
    <reaction evidence="1">
        <text>ATP + protein L-histidine = ADP + protein N-phospho-L-histidine.</text>
        <dbReference type="EC" id="2.7.13.3"/>
    </reaction>
</comment>
<dbReference type="InterPro" id="IPR003594">
    <property type="entry name" value="HATPase_dom"/>
</dbReference>
<reference evidence="5 6" key="1">
    <citation type="submission" date="2020-08" db="EMBL/GenBank/DDBJ databases">
        <title>Novel species isolated from subtropical streams in China.</title>
        <authorList>
            <person name="Lu H."/>
        </authorList>
    </citation>
    <scope>NUCLEOTIDE SEQUENCE [LARGE SCALE GENOMIC DNA]</scope>
    <source>
        <strain evidence="5 6">CY22W</strain>
    </source>
</reference>
<dbReference type="Proteomes" id="UP000654304">
    <property type="component" value="Unassembled WGS sequence"/>
</dbReference>
<feature type="domain" description="Histidine kinase" evidence="4">
    <location>
        <begin position="83"/>
        <end position="314"/>
    </location>
</feature>
<feature type="coiled-coil region" evidence="3">
    <location>
        <begin position="33"/>
        <end position="67"/>
    </location>
</feature>
<dbReference type="EMBL" id="JACOGD010000009">
    <property type="protein sequence ID" value="MBC3933204.1"/>
    <property type="molecule type" value="Genomic_DNA"/>
</dbReference>
<dbReference type="SUPFAM" id="SSF53850">
    <property type="entry name" value="Periplasmic binding protein-like II"/>
    <property type="match status" value="1"/>
</dbReference>
<dbReference type="SUPFAM" id="SSF55874">
    <property type="entry name" value="ATPase domain of HSP90 chaperone/DNA topoisomerase II/histidine kinase"/>
    <property type="match status" value="1"/>
</dbReference>
<organism evidence="5 6">
    <name type="scientific">Undibacterium curvum</name>
    <dbReference type="NCBI Taxonomy" id="2762294"/>
    <lineage>
        <taxon>Bacteria</taxon>
        <taxon>Pseudomonadati</taxon>
        <taxon>Pseudomonadota</taxon>
        <taxon>Betaproteobacteria</taxon>
        <taxon>Burkholderiales</taxon>
        <taxon>Oxalobacteraceae</taxon>
        <taxon>Undibacterium</taxon>
    </lineage>
</organism>
<protein>
    <recommendedName>
        <fullName evidence="2">histidine kinase</fullName>
        <ecNumber evidence="2">2.7.13.3</ecNumber>
    </recommendedName>
</protein>
<keyword evidence="3" id="KW-0175">Coiled coil</keyword>
<dbReference type="PANTHER" id="PTHR43065:SF47">
    <property type="match status" value="1"/>
</dbReference>
<name>A0ABR7A8Q1_9BURK</name>
<keyword evidence="5" id="KW-0418">Kinase</keyword>
<dbReference type="EC" id="2.7.13.3" evidence="2"/>
<dbReference type="SMART" id="SM00387">
    <property type="entry name" value="HATPase_c"/>
    <property type="match status" value="1"/>
</dbReference>
<dbReference type="InterPro" id="IPR004358">
    <property type="entry name" value="Sig_transdc_His_kin-like_C"/>
</dbReference>
<evidence type="ECO:0000259" key="4">
    <source>
        <dbReference type="PROSITE" id="PS50109"/>
    </source>
</evidence>
<accession>A0ABR7A8Q1</accession>
<proteinExistence type="predicted"/>
<dbReference type="PROSITE" id="PS50109">
    <property type="entry name" value="HIS_KIN"/>
    <property type="match status" value="1"/>
</dbReference>
<keyword evidence="6" id="KW-1185">Reference proteome</keyword>
<dbReference type="GO" id="GO:0016301">
    <property type="term" value="F:kinase activity"/>
    <property type="evidence" value="ECO:0007669"/>
    <property type="project" value="UniProtKB-KW"/>
</dbReference>
<gene>
    <name evidence="5" type="ORF">H8K43_16110</name>
</gene>
<sequence>MLLTWLLSAYLRWKDSRSLSALETQSYQDAAQLAILQERADSLTKALDTSNQRLIEALQQIDQMRHQFMENERYLMLDALVHGVASELVSPVSNLVLLNSTLADASVQLKKMAEGEATRSGLRNLSAQFQQGTSMLSQNLQKVDDLMLSVKQLVSGQRNSQKREFSLQTMLDESCAALQSRVRLSNHVMLIEVEYGIVMNSYPGAITQLMLNLFNNAFVHALDGVEQGLISLKACKSDDDTVRIIFSDNGQGIDEALLKEILQPMLLKKIGKAGCGLGLHVCQHLVSFVLGGRMLVESKTGVGTTITVYLPLEAPDVSTGTIKVGVPKDVYDDWQLLLQQGLAYDAASPAFDGFDRIRRDLVELRFLMQALRDYLPESEAVLVPVTDYATGLRMLQTAQLSVLGTTVWETDAQAIASEVLLSAPVITAEQSLVGIYTLPGNEMALRCRKKEDLRDLRFVCSKDWSVDWTTLQQLGVKHCLELKNWHEMVLMLAEGEVDAILAPFSMRDDLALQVDGHIFVPVPGIRVALRASRHFALSPDGYGPQLMEKVMPGILAEVDNGHFASALLQCGYLNQATSTWEIW</sequence>
<dbReference type="Pfam" id="PF02518">
    <property type="entry name" value="HATPase_c"/>
    <property type="match status" value="1"/>
</dbReference>
<dbReference type="Gene3D" id="3.30.565.10">
    <property type="entry name" value="Histidine kinase-like ATPase, C-terminal domain"/>
    <property type="match status" value="1"/>
</dbReference>
<evidence type="ECO:0000313" key="6">
    <source>
        <dbReference type="Proteomes" id="UP000654304"/>
    </source>
</evidence>
<evidence type="ECO:0000256" key="1">
    <source>
        <dbReference type="ARBA" id="ARBA00000085"/>
    </source>
</evidence>
<dbReference type="InterPro" id="IPR005467">
    <property type="entry name" value="His_kinase_dom"/>
</dbReference>